<sequence>MAANNLPYEVLVYLFKYLTNSDRKAASETCQSWYLAANDYYFLKNKTLVFYRTDLLKEASPLQVIENTIIPYYNFIFNEVELSNKTNYFWDKIGENIRSLTIRKCDIHEKTIDYILEKCTSIETLNIQCCKELFMSGCLLEKTNGVIANSFKNLRSLNLSENKYITDALFYRFVKSAPELEHFCLSLCPIQFHAGFVKKFYSQTSNIFDNPSESVFTFHFVQQFISSRADKIKKLVFSNTLIDGAGLKQLSEIPDLMLESLQLNTCDQLTNAGIISLATHQHSLKELDIGLCTRVTDQSLMYICNNLVNLEYLNIQRCRAVTDLGIAELNKLKKLKRVNISQCELITKDGIKVGLCSDDENLIMEELDINSLNNIEQTGVIMISEKLMNLTYLDLSFCFNAVTDTTIQVIFRNQIKLHTLKINYCDKVSDVGLTGMGKVESEGDDDGPVMSNYGETNSHSRIHLGSRAEEEIIRDAQRKREVQRMCEKLTMDSYTGYSLARIKSLRELNISGCNRITDVSLIYAFAFKELQSLNLSRCQQITVDGIKYLVRNCPSIEYLNLNDCYNLKDDAVIEIVKGLPRLQYLELRGCNQLTDKTLEAIQEHCKILKVLDIQGCHNISTELGCAIGSLPTLHTVLMSKPGPYITDGVKNRAPAPPLLPSLLRKLRLH</sequence>
<dbReference type="Pfam" id="PF13516">
    <property type="entry name" value="LRR_6"/>
    <property type="match status" value="2"/>
</dbReference>
<dbReference type="InterPro" id="IPR032675">
    <property type="entry name" value="LRR_dom_sf"/>
</dbReference>
<dbReference type="OrthoDB" id="27842at2759"/>
<dbReference type="InterPro" id="IPR001611">
    <property type="entry name" value="Leu-rich_rpt"/>
</dbReference>
<evidence type="ECO:0000259" key="2">
    <source>
        <dbReference type="PROSITE" id="PS50181"/>
    </source>
</evidence>
<keyword evidence="4" id="KW-1185">Reference proteome</keyword>
<dbReference type="InterPro" id="IPR057207">
    <property type="entry name" value="FBXL15_LRR"/>
</dbReference>
<keyword evidence="1" id="KW-0833">Ubl conjugation pathway</keyword>
<dbReference type="InterPro" id="IPR001810">
    <property type="entry name" value="F-box_dom"/>
</dbReference>
<dbReference type="Pfam" id="PF25372">
    <property type="entry name" value="DUF7885"/>
    <property type="match status" value="1"/>
</dbReference>
<dbReference type="AlphaFoldDB" id="A0A8J2R1Z9"/>
<dbReference type="Gene3D" id="3.80.10.10">
    <property type="entry name" value="Ribonuclease Inhibitor"/>
    <property type="match status" value="2"/>
</dbReference>
<dbReference type="PROSITE" id="PS50181">
    <property type="entry name" value="FBOX"/>
    <property type="match status" value="1"/>
</dbReference>
<dbReference type="PANTHER" id="PTHR13318:SF247">
    <property type="entry name" value="GH16156P"/>
    <property type="match status" value="1"/>
</dbReference>
<protein>
    <submittedName>
        <fullName evidence="3">(African queen) hypothetical protein</fullName>
    </submittedName>
</protein>
<name>A0A8J2R1Z9_9NEOP</name>
<comment type="caution">
    <text evidence="3">The sequence shown here is derived from an EMBL/GenBank/DDBJ whole genome shotgun (WGS) entry which is preliminary data.</text>
</comment>
<evidence type="ECO:0000256" key="1">
    <source>
        <dbReference type="ARBA" id="ARBA00022786"/>
    </source>
</evidence>
<dbReference type="EMBL" id="CAKASE010000080">
    <property type="protein sequence ID" value="CAG9581437.1"/>
    <property type="molecule type" value="Genomic_DNA"/>
</dbReference>
<dbReference type="Gene3D" id="1.20.1280.50">
    <property type="match status" value="1"/>
</dbReference>
<dbReference type="GO" id="GO:0019005">
    <property type="term" value="C:SCF ubiquitin ligase complex"/>
    <property type="evidence" value="ECO:0007669"/>
    <property type="project" value="TreeGrafter"/>
</dbReference>
<dbReference type="Pfam" id="PF12937">
    <property type="entry name" value="F-box-like"/>
    <property type="match status" value="1"/>
</dbReference>
<accession>A0A8J2R1Z9</accession>
<dbReference type="SMART" id="SM00367">
    <property type="entry name" value="LRR_CC"/>
    <property type="match status" value="13"/>
</dbReference>
<dbReference type="InterPro" id="IPR036047">
    <property type="entry name" value="F-box-like_dom_sf"/>
</dbReference>
<feature type="domain" description="F-box" evidence="2">
    <location>
        <begin position="1"/>
        <end position="45"/>
    </location>
</feature>
<dbReference type="SUPFAM" id="SSF52058">
    <property type="entry name" value="L domain-like"/>
    <property type="match status" value="1"/>
</dbReference>
<gene>
    <name evidence="3" type="ORF">DCHRY22_LOCUS14044</name>
</gene>
<proteinExistence type="predicted"/>
<dbReference type="InterPro" id="IPR006553">
    <property type="entry name" value="Leu-rich_rpt_Cys-con_subtyp"/>
</dbReference>
<reference evidence="3" key="1">
    <citation type="submission" date="2021-09" db="EMBL/GenBank/DDBJ databases">
        <authorList>
            <person name="Martin H S."/>
        </authorList>
    </citation>
    <scope>NUCLEOTIDE SEQUENCE</scope>
</reference>
<dbReference type="SUPFAM" id="SSF52047">
    <property type="entry name" value="RNI-like"/>
    <property type="match status" value="1"/>
</dbReference>
<evidence type="ECO:0000313" key="4">
    <source>
        <dbReference type="Proteomes" id="UP000789524"/>
    </source>
</evidence>
<dbReference type="GO" id="GO:0031146">
    <property type="term" value="P:SCF-dependent proteasomal ubiquitin-dependent protein catabolic process"/>
    <property type="evidence" value="ECO:0007669"/>
    <property type="project" value="TreeGrafter"/>
</dbReference>
<organism evidence="3 4">
    <name type="scientific">Danaus chrysippus</name>
    <name type="common">African queen</name>
    <dbReference type="NCBI Taxonomy" id="151541"/>
    <lineage>
        <taxon>Eukaryota</taxon>
        <taxon>Metazoa</taxon>
        <taxon>Ecdysozoa</taxon>
        <taxon>Arthropoda</taxon>
        <taxon>Hexapoda</taxon>
        <taxon>Insecta</taxon>
        <taxon>Pterygota</taxon>
        <taxon>Neoptera</taxon>
        <taxon>Endopterygota</taxon>
        <taxon>Lepidoptera</taxon>
        <taxon>Glossata</taxon>
        <taxon>Ditrysia</taxon>
        <taxon>Papilionoidea</taxon>
        <taxon>Nymphalidae</taxon>
        <taxon>Danainae</taxon>
        <taxon>Danaini</taxon>
        <taxon>Danaina</taxon>
        <taxon>Danaus</taxon>
        <taxon>Anosia</taxon>
    </lineage>
</organism>
<dbReference type="Proteomes" id="UP000789524">
    <property type="component" value="Unassembled WGS sequence"/>
</dbReference>
<dbReference type="PANTHER" id="PTHR13318">
    <property type="entry name" value="PARTNER OF PAIRED, ISOFORM B-RELATED"/>
    <property type="match status" value="1"/>
</dbReference>
<dbReference type="SUPFAM" id="SSF81383">
    <property type="entry name" value="F-box domain"/>
    <property type="match status" value="1"/>
</dbReference>
<evidence type="ECO:0000313" key="3">
    <source>
        <dbReference type="EMBL" id="CAG9581437.1"/>
    </source>
</evidence>